<gene>
    <name evidence="3" type="primary">ddaH</name>
    <name evidence="3" type="ORF">GCM10009726_13970</name>
</gene>
<comment type="caution">
    <text evidence="3">The sequence shown here is derived from an EMBL/GenBank/DDBJ whole genome shotgun (WGS) entry which is preliminary data.</text>
</comment>
<dbReference type="Proteomes" id="UP001501161">
    <property type="component" value="Unassembled WGS sequence"/>
</dbReference>
<dbReference type="NCBIfam" id="NF045660">
    <property type="entry name" value="DiMthArgaseDdahStm"/>
    <property type="match status" value="1"/>
</dbReference>
<evidence type="ECO:0000256" key="1">
    <source>
        <dbReference type="ARBA" id="ARBA00008532"/>
    </source>
</evidence>
<protein>
    <submittedName>
        <fullName evidence="3">N(G),N(G)-dimethylarginine dimethylaminohydrolase</fullName>
    </submittedName>
</protein>
<keyword evidence="4" id="KW-1185">Reference proteome</keyword>
<keyword evidence="2" id="KW-0378">Hydrolase</keyword>
<accession>A0ABP5ILN7</accession>
<evidence type="ECO:0000256" key="2">
    <source>
        <dbReference type="ARBA" id="ARBA00022801"/>
    </source>
</evidence>
<comment type="similarity">
    <text evidence="1">Belongs to the DDAH family.</text>
</comment>
<proteinExistence type="inferred from homology"/>
<dbReference type="RefSeq" id="WP_231250478.1">
    <property type="nucleotide sequence ID" value="NZ_BAAAMQ010000009.1"/>
</dbReference>
<dbReference type="PANTHER" id="PTHR12737">
    <property type="entry name" value="DIMETHYLARGININE DIMETHYLAMINOHYDROLASE"/>
    <property type="match status" value="1"/>
</dbReference>
<dbReference type="InterPro" id="IPR033199">
    <property type="entry name" value="DDAH-like"/>
</dbReference>
<evidence type="ECO:0000313" key="3">
    <source>
        <dbReference type="EMBL" id="GAA2102790.1"/>
    </source>
</evidence>
<dbReference type="Gene3D" id="3.75.10.10">
    <property type="entry name" value="L-arginine/glycine Amidinotransferase, Chain A"/>
    <property type="match status" value="1"/>
</dbReference>
<evidence type="ECO:0000313" key="4">
    <source>
        <dbReference type="Proteomes" id="UP001501161"/>
    </source>
</evidence>
<dbReference type="SUPFAM" id="SSF55909">
    <property type="entry name" value="Pentein"/>
    <property type="match status" value="1"/>
</dbReference>
<dbReference type="PANTHER" id="PTHR12737:SF9">
    <property type="entry name" value="DIMETHYLARGININASE"/>
    <property type="match status" value="1"/>
</dbReference>
<dbReference type="EMBL" id="BAAAMQ010000009">
    <property type="protein sequence ID" value="GAA2102790.1"/>
    <property type="molecule type" value="Genomic_DNA"/>
</dbReference>
<name>A0ABP5ILN7_9ACTN</name>
<sequence length="254" mass="27282">MNRRALVRRPSPRLAEGLVTHVDRVPIDVGLALRQWEAYVAALRSEGWETIEVPPAPDCPDSVFVEDTVVMYDDLAVIARPGADERRAEVTGTEQVLRDLGHRIAHVEAPGTLDGGDVLKHDGTVWVGLGGRTNQSGIDQLAAHLAPLGATVVAVPLTKALHLKSAVTALPDGTVVGWEEVVDDPDVWSSFLAVPEEPGSHVVLLDGSTVLMSAGAPRTRALYEERGLRVVTVDVTEFEKLEGCVTCLSVRLRG</sequence>
<reference evidence="4" key="1">
    <citation type="journal article" date="2019" name="Int. J. Syst. Evol. Microbiol.">
        <title>The Global Catalogue of Microorganisms (GCM) 10K type strain sequencing project: providing services to taxonomists for standard genome sequencing and annotation.</title>
        <authorList>
            <consortium name="The Broad Institute Genomics Platform"/>
            <consortium name="The Broad Institute Genome Sequencing Center for Infectious Disease"/>
            <person name="Wu L."/>
            <person name="Ma J."/>
        </authorList>
    </citation>
    <scope>NUCLEOTIDE SEQUENCE [LARGE SCALE GENOMIC DNA]</scope>
    <source>
        <strain evidence="4">JCM 13813</strain>
    </source>
</reference>
<dbReference type="Pfam" id="PF02274">
    <property type="entry name" value="ADI"/>
    <property type="match status" value="1"/>
</dbReference>
<organism evidence="3 4">
    <name type="scientific">Nocardioides furvisabuli</name>
    <dbReference type="NCBI Taxonomy" id="375542"/>
    <lineage>
        <taxon>Bacteria</taxon>
        <taxon>Bacillati</taxon>
        <taxon>Actinomycetota</taxon>
        <taxon>Actinomycetes</taxon>
        <taxon>Propionibacteriales</taxon>
        <taxon>Nocardioidaceae</taxon>
        <taxon>Nocardioides</taxon>
    </lineage>
</organism>